<accession>A0A9R1XSN0</accession>
<reference evidence="7 8" key="1">
    <citation type="journal article" date="2017" name="Nat. Commun.">
        <title>Genome assembly with in vitro proximity ligation data and whole-genome triplication in lettuce.</title>
        <authorList>
            <person name="Reyes-Chin-Wo S."/>
            <person name="Wang Z."/>
            <person name="Yang X."/>
            <person name="Kozik A."/>
            <person name="Arikit S."/>
            <person name="Song C."/>
            <person name="Xia L."/>
            <person name="Froenicke L."/>
            <person name="Lavelle D.O."/>
            <person name="Truco M.J."/>
            <person name="Xia R."/>
            <person name="Zhu S."/>
            <person name="Xu C."/>
            <person name="Xu H."/>
            <person name="Xu X."/>
            <person name="Cox K."/>
            <person name="Korf I."/>
            <person name="Meyers B.C."/>
            <person name="Michelmore R.W."/>
        </authorList>
    </citation>
    <scope>NUCLEOTIDE SEQUENCE [LARGE SCALE GENOMIC DNA]</scope>
    <source>
        <strain evidence="8">cv. Salinas</strain>
        <tissue evidence="7">Seedlings</tissue>
    </source>
</reference>
<evidence type="ECO:0000256" key="1">
    <source>
        <dbReference type="ARBA" id="ARBA00000085"/>
    </source>
</evidence>
<dbReference type="GO" id="GO:0004673">
    <property type="term" value="F:protein histidine kinase activity"/>
    <property type="evidence" value="ECO:0007669"/>
    <property type="project" value="UniProtKB-EC"/>
</dbReference>
<feature type="region of interest" description="Disordered" evidence="5">
    <location>
        <begin position="184"/>
        <end position="204"/>
    </location>
</feature>
<dbReference type="InterPro" id="IPR001789">
    <property type="entry name" value="Sig_transdc_resp-reg_receiver"/>
</dbReference>
<dbReference type="PROSITE" id="PS50110">
    <property type="entry name" value="RESPONSE_REGULATORY"/>
    <property type="match status" value="1"/>
</dbReference>
<dbReference type="SUPFAM" id="SSF52172">
    <property type="entry name" value="CheY-like"/>
    <property type="match status" value="1"/>
</dbReference>
<gene>
    <name evidence="7" type="ORF">LSAT_V11C100045080</name>
</gene>
<dbReference type="PANTHER" id="PTHR43719:SF75">
    <property type="entry name" value="HISTIDINE KINASE CKI1"/>
    <property type="match status" value="1"/>
</dbReference>
<comment type="caution">
    <text evidence="7">The sequence shown here is derived from an EMBL/GenBank/DDBJ whole genome shotgun (WGS) entry which is preliminary data.</text>
</comment>
<evidence type="ECO:0000313" key="7">
    <source>
        <dbReference type="EMBL" id="KAJ0224301.1"/>
    </source>
</evidence>
<dbReference type="EMBL" id="NBSK02000001">
    <property type="protein sequence ID" value="KAJ0224301.1"/>
    <property type="molecule type" value="Genomic_DNA"/>
</dbReference>
<evidence type="ECO:0000256" key="4">
    <source>
        <dbReference type="PROSITE-ProRule" id="PRU00169"/>
    </source>
</evidence>
<dbReference type="InterPro" id="IPR011006">
    <property type="entry name" value="CheY-like_superfamily"/>
</dbReference>
<name>A0A9R1XSN0_LACSA</name>
<proteinExistence type="predicted"/>
<dbReference type="PANTHER" id="PTHR43719">
    <property type="entry name" value="TWO-COMPONENT HISTIDINE KINASE"/>
    <property type="match status" value="1"/>
</dbReference>
<dbReference type="SMART" id="SM00448">
    <property type="entry name" value="REC"/>
    <property type="match status" value="1"/>
</dbReference>
<dbReference type="Gene3D" id="3.40.50.2300">
    <property type="match status" value="1"/>
</dbReference>
<feature type="modified residue" description="4-aspartylphosphate" evidence="4">
    <location>
        <position position="269"/>
    </location>
</feature>
<organism evidence="7 8">
    <name type="scientific">Lactuca sativa</name>
    <name type="common">Garden lettuce</name>
    <dbReference type="NCBI Taxonomy" id="4236"/>
    <lineage>
        <taxon>Eukaryota</taxon>
        <taxon>Viridiplantae</taxon>
        <taxon>Streptophyta</taxon>
        <taxon>Embryophyta</taxon>
        <taxon>Tracheophyta</taxon>
        <taxon>Spermatophyta</taxon>
        <taxon>Magnoliopsida</taxon>
        <taxon>eudicotyledons</taxon>
        <taxon>Gunneridae</taxon>
        <taxon>Pentapetalae</taxon>
        <taxon>asterids</taxon>
        <taxon>campanulids</taxon>
        <taxon>Asterales</taxon>
        <taxon>Asteraceae</taxon>
        <taxon>Cichorioideae</taxon>
        <taxon>Cichorieae</taxon>
        <taxon>Lactucinae</taxon>
        <taxon>Lactuca</taxon>
    </lineage>
</organism>
<dbReference type="AlphaFoldDB" id="A0A9R1XSN0"/>
<dbReference type="EC" id="2.7.13.3" evidence="2"/>
<dbReference type="InterPro" id="IPR050956">
    <property type="entry name" value="2C_system_His_kinase"/>
</dbReference>
<dbReference type="Pfam" id="PF00072">
    <property type="entry name" value="Response_reg"/>
    <property type="match status" value="1"/>
</dbReference>
<keyword evidence="3 4" id="KW-0597">Phosphoprotein</keyword>
<feature type="domain" description="Response regulatory" evidence="6">
    <location>
        <begin position="207"/>
        <end position="338"/>
    </location>
</feature>
<protein>
    <recommendedName>
        <fullName evidence="2">histidine kinase</fullName>
        <ecNumber evidence="2">2.7.13.3</ecNumber>
    </recommendedName>
</protein>
<keyword evidence="8" id="KW-1185">Reference proteome</keyword>
<dbReference type="GO" id="GO:0000160">
    <property type="term" value="P:phosphorelay signal transduction system"/>
    <property type="evidence" value="ECO:0007669"/>
    <property type="project" value="InterPro"/>
</dbReference>
<evidence type="ECO:0000256" key="2">
    <source>
        <dbReference type="ARBA" id="ARBA00012438"/>
    </source>
</evidence>
<comment type="catalytic activity">
    <reaction evidence="1">
        <text>ATP + protein L-histidine = ADP + protein N-phospho-L-histidine.</text>
        <dbReference type="EC" id="2.7.13.3"/>
    </reaction>
</comment>
<evidence type="ECO:0000256" key="5">
    <source>
        <dbReference type="SAM" id="MobiDB-lite"/>
    </source>
</evidence>
<evidence type="ECO:0000313" key="8">
    <source>
        <dbReference type="Proteomes" id="UP000235145"/>
    </source>
</evidence>
<dbReference type="CDD" id="cd17546">
    <property type="entry name" value="REC_hyHK_CKI1_RcsC-like"/>
    <property type="match status" value="1"/>
</dbReference>
<sequence length="346" mass="38450">MAQKFIAARGIKVLAVKNIGQLSESLREFRRQEEEQNRSSSDLSLSFGYLNWPTTTPTSNGVRVPLSALDGTDVSPIPKRNNNNNNNQTGLGVPNFILLVIDTTRVDFNELCKAVAEFRKDSKNVCSRVVWLGSKCIQLQGLDEKKLPPSDIIIPMPLHGSRLHSLIHLLPEFGGNFPATPPPPHANRHQITKQEEIQSSSPLRGKKVLVAEDDSLQQMIAKKILSKLGVSFEMCRNGKEAFTMVSKGLSHQTNLRASHILPYEYIFMDCQMPEMDGCEATRLIRVKEKEYGVHIPIIGLTAHAEGQELNKFIEAGIDINISKPITEQKVVIAATDAIKSFAFSQI</sequence>
<evidence type="ECO:0000256" key="3">
    <source>
        <dbReference type="ARBA" id="ARBA00022553"/>
    </source>
</evidence>
<dbReference type="Proteomes" id="UP000235145">
    <property type="component" value="Unassembled WGS sequence"/>
</dbReference>
<evidence type="ECO:0000259" key="6">
    <source>
        <dbReference type="PROSITE" id="PS50110"/>
    </source>
</evidence>